<feature type="region of interest" description="Disordered" evidence="1">
    <location>
        <begin position="70"/>
        <end position="101"/>
    </location>
</feature>
<evidence type="ECO:0000313" key="3">
    <source>
        <dbReference type="Proteomes" id="UP000235023"/>
    </source>
</evidence>
<accession>A0A2J5HRM0</accession>
<proteinExistence type="predicted"/>
<gene>
    <name evidence="2" type="ORF">BDW42DRAFT_120042</name>
</gene>
<dbReference type="EMBL" id="KZ559554">
    <property type="protein sequence ID" value="PLN79894.1"/>
    <property type="molecule type" value="Genomic_DNA"/>
</dbReference>
<evidence type="ECO:0000313" key="2">
    <source>
        <dbReference type="EMBL" id="PLN79894.1"/>
    </source>
</evidence>
<evidence type="ECO:0000256" key="1">
    <source>
        <dbReference type="SAM" id="MobiDB-lite"/>
    </source>
</evidence>
<protein>
    <submittedName>
        <fullName evidence="2">Uncharacterized protein</fullName>
    </submittedName>
</protein>
<dbReference type="AlphaFoldDB" id="A0A2J5HRM0"/>
<name>A0A2J5HRM0_9EURO</name>
<keyword evidence="3" id="KW-1185">Reference proteome</keyword>
<dbReference type="Proteomes" id="UP000235023">
    <property type="component" value="Unassembled WGS sequence"/>
</dbReference>
<sequence>MADDHWKFMQRRRFSSHPDQSSRPFTPLHRRNSFFSFTPYSGGGFLQQTVFPRGSFTRPSRRPRSSAILVSPFQGHGDPFHPRTSGQSPVNDAMRSLSGHG</sequence>
<reference evidence="3" key="1">
    <citation type="submission" date="2017-12" db="EMBL/GenBank/DDBJ databases">
        <authorList>
            <consortium name="DOE Joint Genome Institute"/>
            <person name="Mondo S.J."/>
            <person name="Kjaerbolling I."/>
            <person name="Vesth T.C."/>
            <person name="Frisvad J.C."/>
            <person name="Nybo J.L."/>
            <person name="Theobald S."/>
            <person name="Kuo A."/>
            <person name="Bowyer P."/>
            <person name="Matsuda Y."/>
            <person name="Lyhne E.K."/>
            <person name="Kogle M.E."/>
            <person name="Clum A."/>
            <person name="Lipzen A."/>
            <person name="Salamov A."/>
            <person name="Ngan C.Y."/>
            <person name="Daum C."/>
            <person name="Chiniquy J."/>
            <person name="Barry K."/>
            <person name="LaButti K."/>
            <person name="Haridas S."/>
            <person name="Simmons B.A."/>
            <person name="Magnuson J.K."/>
            <person name="Mortensen U.H."/>
            <person name="Larsen T.O."/>
            <person name="Grigoriev I.V."/>
            <person name="Baker S.E."/>
            <person name="Andersen M.R."/>
            <person name="Nordberg H.P."/>
            <person name="Cantor M.N."/>
            <person name="Hua S.X."/>
        </authorList>
    </citation>
    <scope>NUCLEOTIDE SEQUENCE [LARGE SCALE GENOMIC DNA]</scope>
    <source>
        <strain evidence="3">IBT 19404</strain>
    </source>
</reference>
<organism evidence="2 3">
    <name type="scientific">Aspergillus taichungensis</name>
    <dbReference type="NCBI Taxonomy" id="482145"/>
    <lineage>
        <taxon>Eukaryota</taxon>
        <taxon>Fungi</taxon>
        <taxon>Dikarya</taxon>
        <taxon>Ascomycota</taxon>
        <taxon>Pezizomycotina</taxon>
        <taxon>Eurotiomycetes</taxon>
        <taxon>Eurotiomycetidae</taxon>
        <taxon>Eurotiales</taxon>
        <taxon>Aspergillaceae</taxon>
        <taxon>Aspergillus</taxon>
        <taxon>Aspergillus subgen. Circumdati</taxon>
    </lineage>
</organism>
<feature type="region of interest" description="Disordered" evidence="1">
    <location>
        <begin position="1"/>
        <end position="28"/>
    </location>
</feature>